<organism evidence="2 3">
    <name type="scientific">Skermanella stibiiresistens SB22</name>
    <dbReference type="NCBI Taxonomy" id="1385369"/>
    <lineage>
        <taxon>Bacteria</taxon>
        <taxon>Pseudomonadati</taxon>
        <taxon>Pseudomonadota</taxon>
        <taxon>Alphaproteobacteria</taxon>
        <taxon>Rhodospirillales</taxon>
        <taxon>Azospirillaceae</taxon>
        <taxon>Skermanella</taxon>
    </lineage>
</organism>
<accession>W9GXC6</accession>
<evidence type="ECO:0000313" key="2">
    <source>
        <dbReference type="EMBL" id="EWY38469.1"/>
    </source>
</evidence>
<dbReference type="EMBL" id="AVFL01000018">
    <property type="protein sequence ID" value="EWY38469.1"/>
    <property type="molecule type" value="Genomic_DNA"/>
</dbReference>
<keyword evidence="1" id="KW-0472">Membrane</keyword>
<name>W9GXC6_9PROT</name>
<dbReference type="AlphaFoldDB" id="W9GXC6"/>
<keyword evidence="1" id="KW-1133">Transmembrane helix</keyword>
<feature type="transmembrane region" description="Helical" evidence="1">
    <location>
        <begin position="36"/>
        <end position="56"/>
    </location>
</feature>
<evidence type="ECO:0000313" key="3">
    <source>
        <dbReference type="Proteomes" id="UP000019486"/>
    </source>
</evidence>
<protein>
    <submittedName>
        <fullName evidence="2">Uncharacterized protein</fullName>
    </submittedName>
</protein>
<feature type="transmembrane region" description="Helical" evidence="1">
    <location>
        <begin position="12"/>
        <end position="30"/>
    </location>
</feature>
<sequence>MEEGKLENLGKWITGGVIGVIGIIGLFVSSRAADNTFYYLGLIVFAVAIAVIFLMIRKGFDAAGARPRGPGDTAAHNN</sequence>
<proteinExistence type="predicted"/>
<gene>
    <name evidence="2" type="ORF">N825_13375</name>
</gene>
<keyword evidence="1" id="KW-0812">Transmembrane</keyword>
<comment type="caution">
    <text evidence="2">The sequence shown here is derived from an EMBL/GenBank/DDBJ whole genome shotgun (WGS) entry which is preliminary data.</text>
</comment>
<evidence type="ECO:0000256" key="1">
    <source>
        <dbReference type="SAM" id="Phobius"/>
    </source>
</evidence>
<keyword evidence="3" id="KW-1185">Reference proteome</keyword>
<reference evidence="2 3" key="1">
    <citation type="submission" date="2013-08" db="EMBL/GenBank/DDBJ databases">
        <title>The genome sequence of Skermanella stibiiresistens.</title>
        <authorList>
            <person name="Zhu W."/>
            <person name="Wang G."/>
        </authorList>
    </citation>
    <scope>NUCLEOTIDE SEQUENCE [LARGE SCALE GENOMIC DNA]</scope>
    <source>
        <strain evidence="2 3">SB22</strain>
    </source>
</reference>
<dbReference type="Proteomes" id="UP000019486">
    <property type="component" value="Unassembled WGS sequence"/>
</dbReference>